<keyword evidence="3" id="KW-1185">Reference proteome</keyword>
<feature type="compositionally biased region" description="Basic and acidic residues" evidence="1">
    <location>
        <begin position="390"/>
        <end position="402"/>
    </location>
</feature>
<evidence type="ECO:0000313" key="2">
    <source>
        <dbReference type="EMBL" id="MBB6458701.1"/>
    </source>
</evidence>
<dbReference type="EMBL" id="JACHIE010000028">
    <property type="protein sequence ID" value="MBB6458701.1"/>
    <property type="molecule type" value="Genomic_DNA"/>
</dbReference>
<reference evidence="2 3" key="1">
    <citation type="submission" date="2020-08" db="EMBL/GenBank/DDBJ databases">
        <title>Genomic Encyclopedia of Type Strains, Phase IV (KMG-IV): sequencing the most valuable type-strain genomes for metagenomic binning, comparative biology and taxonomic classification.</title>
        <authorList>
            <person name="Goeker M."/>
        </authorList>
    </citation>
    <scope>NUCLEOTIDE SEQUENCE [LARGE SCALE GENOMIC DNA]</scope>
    <source>
        <strain evidence="2 3">DSM 4491</strain>
    </source>
</reference>
<protein>
    <submittedName>
        <fullName evidence="2">HK97 family phage portal protein</fullName>
    </submittedName>
</protein>
<evidence type="ECO:0000313" key="3">
    <source>
        <dbReference type="Proteomes" id="UP000578000"/>
    </source>
</evidence>
<name>A0A841QJB9_9PROT</name>
<dbReference type="NCBIfam" id="TIGR01537">
    <property type="entry name" value="portal_HK97"/>
    <property type="match status" value="1"/>
</dbReference>
<evidence type="ECO:0000256" key="1">
    <source>
        <dbReference type="SAM" id="MobiDB-lite"/>
    </source>
</evidence>
<sequence length="433" mass="48381">MNFLRKSLSMGVTKSPGVIQETPIVNFPFIAPTTTASGVTVNPQTALEHEAVYTCVRTITSDIAKIPLQIEKKNPAGGWKVDYDHPFNQLLNYPNERHVAFEFIEDMVLSCMLNGDAFAVVIRDNMGIPEKIIPVNPYTTRVYEDPQDGELYYYVTSKMLFNERTSIKTETGETRTIYHRDMIRMRGLSLDNGKNGYSAIRLAREAFGLAIATQETAARAYTNGANVSGYFKPDPTMGAENAMAMADKLKTAIAGIVNSGKTAVLPGMDYVAINKNVSDLQLVEARRQVTSDIGRIFRVPPYKLGLNDSEKAANVAEQEQSYISNTLVQYTKPFEQHMNRVLFKPAERNLYRISFDFTKQAEPSEQVRGDYYAKALTYGWMNPDEVREREGFSPIPDEKGQEFRVPQNTGVMGDPMGEPLTGDNTNGNQDPNS</sequence>
<dbReference type="InterPro" id="IPR006427">
    <property type="entry name" value="Portal_HK97"/>
</dbReference>
<dbReference type="InterPro" id="IPR006944">
    <property type="entry name" value="Phage/GTA_portal"/>
</dbReference>
<organism evidence="2 3">
    <name type="scientific">Acetobacter lovaniensis</name>
    <dbReference type="NCBI Taxonomy" id="104100"/>
    <lineage>
        <taxon>Bacteria</taxon>
        <taxon>Pseudomonadati</taxon>
        <taxon>Pseudomonadota</taxon>
        <taxon>Alphaproteobacteria</taxon>
        <taxon>Acetobacterales</taxon>
        <taxon>Acetobacteraceae</taxon>
        <taxon>Acetobacter</taxon>
    </lineage>
</organism>
<proteinExistence type="predicted"/>
<feature type="compositionally biased region" description="Polar residues" evidence="1">
    <location>
        <begin position="422"/>
        <end position="433"/>
    </location>
</feature>
<dbReference type="AlphaFoldDB" id="A0A841QJB9"/>
<feature type="region of interest" description="Disordered" evidence="1">
    <location>
        <begin position="390"/>
        <end position="433"/>
    </location>
</feature>
<dbReference type="Pfam" id="PF04860">
    <property type="entry name" value="Phage_portal"/>
    <property type="match status" value="1"/>
</dbReference>
<dbReference type="Proteomes" id="UP000578000">
    <property type="component" value="Unassembled WGS sequence"/>
</dbReference>
<accession>A0A841QJB9</accession>
<comment type="caution">
    <text evidence="2">The sequence shown here is derived from an EMBL/GenBank/DDBJ whole genome shotgun (WGS) entry which is preliminary data.</text>
</comment>
<gene>
    <name evidence="2" type="ORF">HNR55_003314</name>
</gene>
<dbReference type="RefSeq" id="WP_166117042.1">
    <property type="nucleotide sequence ID" value="NZ_BAABDB010000030.1"/>
</dbReference>